<reference evidence="2" key="1">
    <citation type="submission" date="2009-02" db="EMBL/GenBank/DDBJ databases">
        <title>Annotation of Streptomyces viridochromogenes strain DSM 40736.</title>
        <authorList>
            <consortium name="The Broad Institute Genome Sequencing Platform"/>
            <consortium name="Broad Institute Microbial Sequencing Center"/>
            <person name="Fischbach M."/>
            <person name="Godfrey P."/>
            <person name="Ward D."/>
            <person name="Young S."/>
            <person name="Zeng Q."/>
            <person name="Koehrsen M."/>
            <person name="Alvarado L."/>
            <person name="Berlin A.M."/>
            <person name="Bochicchio J."/>
            <person name="Borenstein D."/>
            <person name="Chapman S.B."/>
            <person name="Chen Z."/>
            <person name="Engels R."/>
            <person name="Freedman E."/>
            <person name="Gellesch M."/>
            <person name="Goldberg J."/>
            <person name="Griggs A."/>
            <person name="Gujja S."/>
            <person name="Heilman E.R."/>
            <person name="Heiman D.I."/>
            <person name="Hepburn T.A."/>
            <person name="Howarth C."/>
            <person name="Jen D."/>
            <person name="Larson L."/>
            <person name="Lewis B."/>
            <person name="Mehta T."/>
            <person name="Park D."/>
            <person name="Pearson M."/>
            <person name="Richards J."/>
            <person name="Roberts A."/>
            <person name="Saif S."/>
            <person name="Shea T.D."/>
            <person name="Shenoy N."/>
            <person name="Sisk P."/>
            <person name="Stolte C."/>
            <person name="Sykes S.N."/>
            <person name="Thomson T."/>
            <person name="Walk T."/>
            <person name="White J."/>
            <person name="Yandava C."/>
            <person name="Straight P."/>
            <person name="Clardy J."/>
            <person name="Hung D."/>
            <person name="Kolter R."/>
            <person name="Mekalanos J."/>
            <person name="Walker S."/>
            <person name="Walsh C.T."/>
            <person name="Wieland-Brown L.C."/>
            <person name="Haas B."/>
            <person name="Nusbaum C."/>
            <person name="Birren B."/>
        </authorList>
    </citation>
    <scope>NUCLEOTIDE SEQUENCE [LARGE SCALE GENOMIC DNA]</scope>
    <source>
        <strain evidence="2">DSM 40736 / JCM 4977 / BCRC 1201 / Tue 494</strain>
    </source>
</reference>
<dbReference type="Proteomes" id="UP000004184">
    <property type="component" value="Unassembled WGS sequence"/>
</dbReference>
<keyword evidence="2" id="KW-1185">Reference proteome</keyword>
<evidence type="ECO:0000313" key="2">
    <source>
        <dbReference type="Proteomes" id="UP000004184"/>
    </source>
</evidence>
<accession>D9XGF3</accession>
<proteinExistence type="predicted"/>
<dbReference type="HOGENOM" id="CLU_2848157_0_0_11"/>
<dbReference type="EMBL" id="GG657757">
    <property type="protein sequence ID" value="EFL37042.1"/>
    <property type="molecule type" value="Genomic_DNA"/>
</dbReference>
<protein>
    <submittedName>
        <fullName evidence="1">Predicted protein</fullName>
    </submittedName>
</protein>
<dbReference type="AlphaFoldDB" id="D9XGF3"/>
<dbReference type="STRING" id="591159.SSQG_07560"/>
<organism evidence="1 2">
    <name type="scientific">Streptomyces viridochromogenes (strain DSM 40736 / JCM 4977 / BCRC 1201 / Tue 494)</name>
    <dbReference type="NCBI Taxonomy" id="591159"/>
    <lineage>
        <taxon>Bacteria</taxon>
        <taxon>Bacillati</taxon>
        <taxon>Actinomycetota</taxon>
        <taxon>Actinomycetes</taxon>
        <taxon>Kitasatosporales</taxon>
        <taxon>Streptomycetaceae</taxon>
        <taxon>Streptomyces</taxon>
    </lineage>
</organism>
<gene>
    <name evidence="1" type="ORF">SSQG_07560</name>
</gene>
<sequence>MRSGHAQQARKSRHFLFLERFLPSADADALQCIVRCNMEGRYQDWCCNDKGKNCRWWGEPSESPC</sequence>
<name>D9XGF3_STRVT</name>
<evidence type="ECO:0000313" key="1">
    <source>
        <dbReference type="EMBL" id="EFL37042.1"/>
    </source>
</evidence>